<evidence type="ECO:0000259" key="9">
    <source>
        <dbReference type="PROSITE" id="PS50850"/>
    </source>
</evidence>
<dbReference type="InterPro" id="IPR020846">
    <property type="entry name" value="MFS_dom"/>
</dbReference>
<gene>
    <name evidence="10" type="ORF">ASPCAL12327</name>
</gene>
<keyword evidence="11" id="KW-1185">Reference proteome</keyword>
<feature type="transmembrane region" description="Helical" evidence="8">
    <location>
        <begin position="298"/>
        <end position="324"/>
    </location>
</feature>
<dbReference type="FunFam" id="1.20.1720.10:FF:000012">
    <property type="entry name" value="MFS toxin efflux pump (AflT)"/>
    <property type="match status" value="1"/>
</dbReference>
<evidence type="ECO:0000256" key="6">
    <source>
        <dbReference type="ARBA" id="ARBA00023136"/>
    </source>
</evidence>
<dbReference type="PRINTS" id="PR01036">
    <property type="entry name" value="TCRTETB"/>
</dbReference>
<feature type="compositionally biased region" description="Low complexity" evidence="7">
    <location>
        <begin position="15"/>
        <end position="26"/>
    </location>
</feature>
<evidence type="ECO:0000313" key="10">
    <source>
        <dbReference type="EMBL" id="CEL09187.1"/>
    </source>
</evidence>
<comment type="similarity">
    <text evidence="2">Belongs to the major facilitator superfamily. TCR/Tet family.</text>
</comment>
<evidence type="ECO:0000256" key="5">
    <source>
        <dbReference type="ARBA" id="ARBA00022989"/>
    </source>
</evidence>
<dbReference type="Gene3D" id="1.20.1250.20">
    <property type="entry name" value="MFS general substrate transporter like domains"/>
    <property type="match status" value="1"/>
</dbReference>
<dbReference type="STRING" id="454130.A0A0U5GC46"/>
<reference evidence="11" key="1">
    <citation type="journal article" date="2016" name="Genome Announc.">
        <title>Draft genome sequences of fungus Aspergillus calidoustus.</title>
        <authorList>
            <person name="Horn F."/>
            <person name="Linde J."/>
            <person name="Mattern D.J."/>
            <person name="Walther G."/>
            <person name="Guthke R."/>
            <person name="Scherlach K."/>
            <person name="Martin K."/>
            <person name="Brakhage A.A."/>
            <person name="Petzke L."/>
            <person name="Valiante V."/>
        </authorList>
    </citation>
    <scope>NUCLEOTIDE SEQUENCE [LARGE SCALE GENOMIC DNA]</scope>
    <source>
        <strain evidence="11">SF006504</strain>
    </source>
</reference>
<evidence type="ECO:0000256" key="4">
    <source>
        <dbReference type="ARBA" id="ARBA00022692"/>
    </source>
</evidence>
<dbReference type="OMA" id="QGTWGKI"/>
<dbReference type="SUPFAM" id="SSF103473">
    <property type="entry name" value="MFS general substrate transporter"/>
    <property type="match status" value="2"/>
</dbReference>
<name>A0A0U5GC46_ASPCI</name>
<keyword evidence="4 8" id="KW-0812">Transmembrane</keyword>
<evidence type="ECO:0000256" key="1">
    <source>
        <dbReference type="ARBA" id="ARBA00004141"/>
    </source>
</evidence>
<dbReference type="EMBL" id="CDMC01000013">
    <property type="protein sequence ID" value="CEL09187.1"/>
    <property type="molecule type" value="Genomic_DNA"/>
</dbReference>
<feature type="transmembrane region" description="Helical" evidence="8">
    <location>
        <begin position="435"/>
        <end position="454"/>
    </location>
</feature>
<accession>A0A0U5GC46</accession>
<dbReference type="CDD" id="cd17502">
    <property type="entry name" value="MFS_Azr1_MDR_like"/>
    <property type="match status" value="1"/>
</dbReference>
<dbReference type="GO" id="GO:0022857">
    <property type="term" value="F:transmembrane transporter activity"/>
    <property type="evidence" value="ECO:0007669"/>
    <property type="project" value="InterPro"/>
</dbReference>
<organism evidence="10 11">
    <name type="scientific">Aspergillus calidoustus</name>
    <dbReference type="NCBI Taxonomy" id="454130"/>
    <lineage>
        <taxon>Eukaryota</taxon>
        <taxon>Fungi</taxon>
        <taxon>Dikarya</taxon>
        <taxon>Ascomycota</taxon>
        <taxon>Pezizomycotina</taxon>
        <taxon>Eurotiomycetes</taxon>
        <taxon>Eurotiomycetidae</taxon>
        <taxon>Eurotiales</taxon>
        <taxon>Aspergillaceae</taxon>
        <taxon>Aspergillus</taxon>
        <taxon>Aspergillus subgen. Nidulantes</taxon>
    </lineage>
</organism>
<evidence type="ECO:0000256" key="2">
    <source>
        <dbReference type="ARBA" id="ARBA00007520"/>
    </source>
</evidence>
<dbReference type="PANTHER" id="PTHR23501:SF177">
    <property type="entry name" value="MAJOR FACILITATOR SUPERFAMILY (MFS) PROFILE DOMAIN-CONTAINING PROTEIN-RELATED"/>
    <property type="match status" value="1"/>
</dbReference>
<dbReference type="AlphaFoldDB" id="A0A0U5GC46"/>
<dbReference type="InterPro" id="IPR011701">
    <property type="entry name" value="MFS"/>
</dbReference>
<dbReference type="InterPro" id="IPR036259">
    <property type="entry name" value="MFS_trans_sf"/>
</dbReference>
<sequence>MSDQSSMEMKQEQCPGSTPGTEPPSTDEMQYPSGLPLAIIMGGLVASIFLIALDTTIVSTAIPRITDEFHTVGDIGWYGSAFFLTLASFQGTWGKIYRYFPLKTSFAASVLLFELGSLICAVAQNSVTLIVGRAISGIGAAGISSGSYTILAFSVRPEQRPAMTGLLGASFAVASVAGPLIGGAFTEHSIWRWCFWINLPIGGLAAALIIFFFTTPAQAQAKHASWKEIILAMDVSGIVLLLGAILCFLLALQWGGSAKSWRNADVIGTLIGFAILLILFCINEFLLQDRAMIPPRLLANRTLFFCSAFTLFFCSSFYVLLYYLPIYFQSVKEASAADSGVRTLPLVLGNGLFATISGFVLGVIGYYLPLLTLGGILCTMASGLLYTLDISSGAAEWIGYQAMAGIGIGIAIQVPMIASQAVVEMQDLSTISAMVLFFQCIGGAIFVQAGQAAFSNRLVNVVHESLPEMSTHLITATGATELRTAFTGKELDIVLHGYVEGLKDCYILSIVLAGLATVLALGSGWRSLKGKTNDQAGQA</sequence>
<feature type="transmembrane region" description="Helical" evidence="8">
    <location>
        <begin position="75"/>
        <end position="93"/>
    </location>
</feature>
<protein>
    <submittedName>
        <fullName evidence="10">Putative MFS gliotoxin efflux transporter GliA</fullName>
    </submittedName>
</protein>
<evidence type="ECO:0000256" key="8">
    <source>
        <dbReference type="SAM" id="Phobius"/>
    </source>
</evidence>
<dbReference type="Proteomes" id="UP000054771">
    <property type="component" value="Unassembled WGS sequence"/>
</dbReference>
<evidence type="ECO:0000313" key="11">
    <source>
        <dbReference type="Proteomes" id="UP000054771"/>
    </source>
</evidence>
<dbReference type="Gene3D" id="1.20.1720.10">
    <property type="entry name" value="Multidrug resistance protein D"/>
    <property type="match status" value="1"/>
</dbReference>
<feature type="region of interest" description="Disordered" evidence="7">
    <location>
        <begin position="1"/>
        <end position="28"/>
    </location>
</feature>
<feature type="transmembrane region" description="Helical" evidence="8">
    <location>
        <begin position="165"/>
        <end position="185"/>
    </location>
</feature>
<feature type="transmembrane region" description="Helical" evidence="8">
    <location>
        <begin position="229"/>
        <end position="254"/>
    </location>
</feature>
<dbReference type="GO" id="GO:0005886">
    <property type="term" value="C:plasma membrane"/>
    <property type="evidence" value="ECO:0007669"/>
    <property type="project" value="TreeGrafter"/>
</dbReference>
<feature type="domain" description="Major facilitator superfamily (MFS) profile" evidence="9">
    <location>
        <begin position="40"/>
        <end position="539"/>
    </location>
</feature>
<keyword evidence="3" id="KW-0813">Transport</keyword>
<feature type="transmembrane region" description="Helical" evidence="8">
    <location>
        <begin position="506"/>
        <end position="525"/>
    </location>
</feature>
<comment type="subcellular location">
    <subcellularLocation>
        <location evidence="1">Membrane</location>
        <topology evidence="1">Multi-pass membrane protein</topology>
    </subcellularLocation>
</comment>
<keyword evidence="6 8" id="KW-0472">Membrane</keyword>
<proteinExistence type="inferred from homology"/>
<feature type="transmembrane region" description="Helical" evidence="8">
    <location>
        <begin position="344"/>
        <end position="363"/>
    </location>
</feature>
<keyword evidence="5 8" id="KW-1133">Transmembrane helix</keyword>
<feature type="transmembrane region" description="Helical" evidence="8">
    <location>
        <begin position="266"/>
        <end position="286"/>
    </location>
</feature>
<evidence type="ECO:0000256" key="3">
    <source>
        <dbReference type="ARBA" id="ARBA00022448"/>
    </source>
</evidence>
<dbReference type="PROSITE" id="PS50850">
    <property type="entry name" value="MFS"/>
    <property type="match status" value="1"/>
</dbReference>
<feature type="transmembrane region" description="Helical" evidence="8">
    <location>
        <begin position="130"/>
        <end position="153"/>
    </location>
</feature>
<feature type="transmembrane region" description="Helical" evidence="8">
    <location>
        <begin position="400"/>
        <end position="423"/>
    </location>
</feature>
<evidence type="ECO:0000256" key="7">
    <source>
        <dbReference type="SAM" id="MobiDB-lite"/>
    </source>
</evidence>
<feature type="transmembrane region" description="Helical" evidence="8">
    <location>
        <begin position="37"/>
        <end position="63"/>
    </location>
</feature>
<feature type="transmembrane region" description="Helical" evidence="8">
    <location>
        <begin position="105"/>
        <end position="124"/>
    </location>
</feature>
<dbReference type="Pfam" id="PF07690">
    <property type="entry name" value="MFS_1"/>
    <property type="match status" value="1"/>
</dbReference>
<feature type="transmembrane region" description="Helical" evidence="8">
    <location>
        <begin position="197"/>
        <end position="217"/>
    </location>
</feature>
<dbReference type="PANTHER" id="PTHR23501">
    <property type="entry name" value="MAJOR FACILITATOR SUPERFAMILY"/>
    <property type="match status" value="1"/>
</dbReference>
<dbReference type="OrthoDB" id="10021397at2759"/>
<dbReference type="FunFam" id="1.20.1250.20:FF:000196">
    <property type="entry name" value="MFS toxin efflux pump (AflT)"/>
    <property type="match status" value="1"/>
</dbReference>